<name>A0AB38EEQ8_9PSED</name>
<dbReference type="Proteomes" id="UP000237580">
    <property type="component" value="Unassembled WGS sequence"/>
</dbReference>
<gene>
    <name evidence="1" type="ORF">NCPPB2254_02349</name>
</gene>
<comment type="caution">
    <text evidence="1">The sequence shown here is derived from an EMBL/GenBank/DDBJ whole genome shotgun (WGS) entry which is preliminary data.</text>
</comment>
<proteinExistence type="predicted"/>
<dbReference type="EMBL" id="ODAM01000059">
    <property type="protein sequence ID" value="SOQ09376.1"/>
    <property type="molecule type" value="Genomic_DNA"/>
</dbReference>
<organism evidence="1 2">
    <name type="scientific">Pseudomonas syringae pv. persicae</name>
    <dbReference type="NCBI Taxonomy" id="237306"/>
    <lineage>
        <taxon>Bacteria</taxon>
        <taxon>Pseudomonadati</taxon>
        <taxon>Pseudomonadota</taxon>
        <taxon>Gammaproteobacteria</taxon>
        <taxon>Pseudomonadales</taxon>
        <taxon>Pseudomonadaceae</taxon>
        <taxon>Pseudomonas</taxon>
    </lineage>
</organism>
<protein>
    <submittedName>
        <fullName evidence="1">Uncharacterized protein</fullName>
    </submittedName>
</protein>
<sequence length="40" mass="4520">MVCKPKQRHYLALSLWCKSVPQTSDQTARSVTWNAVTPTS</sequence>
<dbReference type="AlphaFoldDB" id="A0AB38EEQ8"/>
<reference evidence="1 2" key="1">
    <citation type="submission" date="2017-11" db="EMBL/GenBank/DDBJ databases">
        <authorList>
            <person name="Blom J."/>
        </authorList>
    </citation>
    <scope>NUCLEOTIDE SEQUENCE [LARGE SCALE GENOMIC DNA]</scope>
    <source>
        <strain evidence="1">NCPPB 2254</strain>
    </source>
</reference>
<evidence type="ECO:0000313" key="2">
    <source>
        <dbReference type="Proteomes" id="UP000237580"/>
    </source>
</evidence>
<evidence type="ECO:0000313" key="1">
    <source>
        <dbReference type="EMBL" id="SOQ09376.1"/>
    </source>
</evidence>
<accession>A0AB38EEQ8</accession>